<feature type="compositionally biased region" description="Basic residues" evidence="7">
    <location>
        <begin position="468"/>
        <end position="477"/>
    </location>
</feature>
<dbReference type="GO" id="GO:0003723">
    <property type="term" value="F:RNA binding"/>
    <property type="evidence" value="ECO:0007669"/>
    <property type="project" value="UniProtKB-UniRule"/>
</dbReference>
<dbReference type="InterPro" id="IPR000504">
    <property type="entry name" value="RRM_dom"/>
</dbReference>
<evidence type="ECO:0000256" key="4">
    <source>
        <dbReference type="ARBA" id="ARBA00023163"/>
    </source>
</evidence>
<evidence type="ECO:0000256" key="3">
    <source>
        <dbReference type="ARBA" id="ARBA00023015"/>
    </source>
</evidence>
<evidence type="ECO:0000259" key="8">
    <source>
        <dbReference type="PROSITE" id="PS50102"/>
    </source>
</evidence>
<dbReference type="PROSITE" id="PS50102">
    <property type="entry name" value="RRM"/>
    <property type="match status" value="1"/>
</dbReference>
<dbReference type="GO" id="GO:0005634">
    <property type="term" value="C:nucleus"/>
    <property type="evidence" value="ECO:0007669"/>
    <property type="project" value="UniProtKB-SubCell"/>
</dbReference>
<dbReference type="EMBL" id="CCKQ01000768">
    <property type="protein sequence ID" value="CDW71864.1"/>
    <property type="molecule type" value="Genomic_DNA"/>
</dbReference>
<dbReference type="Proteomes" id="UP000039865">
    <property type="component" value="Unassembled WGS sequence"/>
</dbReference>
<dbReference type="SMART" id="SM00715">
    <property type="entry name" value="LA"/>
    <property type="match status" value="1"/>
</dbReference>
<dbReference type="PANTHER" id="PTHR22792">
    <property type="entry name" value="LUPUS LA PROTEIN-RELATED"/>
    <property type="match status" value="1"/>
</dbReference>
<feature type="compositionally biased region" description="Basic and acidic residues" evidence="7">
    <location>
        <begin position="441"/>
        <end position="456"/>
    </location>
</feature>
<dbReference type="InterPro" id="IPR002344">
    <property type="entry name" value="Lupus_La"/>
</dbReference>
<dbReference type="CDD" id="cd07323">
    <property type="entry name" value="LAM"/>
    <property type="match status" value="1"/>
</dbReference>
<dbReference type="Pfam" id="PF05383">
    <property type="entry name" value="La"/>
    <property type="match status" value="1"/>
</dbReference>
<evidence type="ECO:0000256" key="5">
    <source>
        <dbReference type="ARBA" id="ARBA00023242"/>
    </source>
</evidence>
<dbReference type="Pfam" id="PF00076">
    <property type="entry name" value="RRM_1"/>
    <property type="match status" value="1"/>
</dbReference>
<reference evidence="10 11" key="1">
    <citation type="submission" date="2014-06" db="EMBL/GenBank/DDBJ databases">
        <authorList>
            <person name="Swart Estienne"/>
        </authorList>
    </citation>
    <scope>NUCLEOTIDE SEQUENCE [LARGE SCALE GENOMIC DNA]</scope>
    <source>
        <strain evidence="10 11">130c</strain>
    </source>
</reference>
<dbReference type="Gene3D" id="3.30.70.330">
    <property type="match status" value="2"/>
</dbReference>
<organism evidence="10 11">
    <name type="scientific">Stylonychia lemnae</name>
    <name type="common">Ciliate</name>
    <dbReference type="NCBI Taxonomy" id="5949"/>
    <lineage>
        <taxon>Eukaryota</taxon>
        <taxon>Sar</taxon>
        <taxon>Alveolata</taxon>
        <taxon>Ciliophora</taxon>
        <taxon>Intramacronucleata</taxon>
        <taxon>Spirotrichea</taxon>
        <taxon>Stichotrichia</taxon>
        <taxon>Sporadotrichida</taxon>
        <taxon>Oxytrichidae</taxon>
        <taxon>Stylonychinae</taxon>
        <taxon>Stylonychia</taxon>
    </lineage>
</organism>
<accession>A0A077ZQZ3</accession>
<protein>
    <submittedName>
        <fullName evidence="10">La-related protein 7</fullName>
    </submittedName>
</protein>
<evidence type="ECO:0000313" key="10">
    <source>
        <dbReference type="EMBL" id="CDW71864.1"/>
    </source>
</evidence>
<feature type="domain" description="HTH La-type RNA-binding" evidence="9">
    <location>
        <begin position="47"/>
        <end position="155"/>
    </location>
</feature>
<dbReference type="SUPFAM" id="SSF54928">
    <property type="entry name" value="RNA-binding domain, RBD"/>
    <property type="match status" value="1"/>
</dbReference>
<evidence type="ECO:0000259" key="9">
    <source>
        <dbReference type="PROSITE" id="PS50961"/>
    </source>
</evidence>
<proteinExistence type="predicted"/>
<dbReference type="OrthoDB" id="292489at2759"/>
<dbReference type="SUPFAM" id="SSF46785">
    <property type="entry name" value="Winged helix' DNA-binding domain"/>
    <property type="match status" value="1"/>
</dbReference>
<gene>
    <name evidence="10" type="primary">Contig1930.g2089</name>
    <name evidence="10" type="ORF">STYLEM_814</name>
</gene>
<sequence length="477" mass="56460">MTKKKNPKRKLRSFMNPDSNFIRQDILKQKEKAVGGDQAMQSEEEDQFQHKSLIQKIKYQIEFYLGDSNLVKDNYLKEKLSKDPCFDLSGFLDFNRIKNIFSEAEANQMKDDDQIQASNEDRLKLIREALKPSKMLKLSKDGLKVKRRIPFKINQVDVQQMDESMIYVERFPSNINHENLCNIFKRAGKVRHVSLPKYKNSGKHKGFAFIEYAQKEDAQRAIQMFNNTIPEEFVNLNHPNYIQSENDLRSLNVLSKLEWNVKKKEIQEIKRELSLLMPHKTYVQKQTLEEAQAQEEKKMKDSDESVVIIYEEGSILKVKNLPDNILQKYQLAEQVRHFSEPTYVELRKTQKEGYIRFQSKQLADAFLEKISPKNIKEEELQNIQNAGNIFLKEGRDKVQITQLKSKELKDYVEQAKKEQVEYHEYLKRVKKFKNLKRRQKKADNKQHQKQQKEAKVQPDQATENQNKKNQKNVQKKS</sequence>
<dbReference type="InterPro" id="IPR036388">
    <property type="entry name" value="WH-like_DNA-bd_sf"/>
</dbReference>
<dbReference type="AlphaFoldDB" id="A0A077ZQZ3"/>
<evidence type="ECO:0000256" key="2">
    <source>
        <dbReference type="ARBA" id="ARBA00022884"/>
    </source>
</evidence>
<dbReference type="OMA" id="PPRTHIK"/>
<evidence type="ECO:0000256" key="7">
    <source>
        <dbReference type="SAM" id="MobiDB-lite"/>
    </source>
</evidence>
<dbReference type="InterPro" id="IPR006630">
    <property type="entry name" value="La_HTH"/>
</dbReference>
<keyword evidence="2 6" id="KW-0694">RNA-binding</keyword>
<keyword evidence="4" id="KW-0804">Transcription</keyword>
<dbReference type="InterPro" id="IPR012677">
    <property type="entry name" value="Nucleotide-bd_a/b_plait_sf"/>
</dbReference>
<evidence type="ECO:0000256" key="1">
    <source>
        <dbReference type="ARBA" id="ARBA00004123"/>
    </source>
</evidence>
<keyword evidence="11" id="KW-1185">Reference proteome</keyword>
<keyword evidence="5" id="KW-0539">Nucleus</keyword>
<dbReference type="InterPro" id="IPR045180">
    <property type="entry name" value="La_dom_prot"/>
</dbReference>
<feature type="domain" description="RRM" evidence="8">
    <location>
        <begin position="164"/>
        <end position="253"/>
    </location>
</feature>
<dbReference type="SMART" id="SM00360">
    <property type="entry name" value="RRM"/>
    <property type="match status" value="2"/>
</dbReference>
<name>A0A077ZQZ3_STYLE</name>
<dbReference type="Gene3D" id="1.10.10.10">
    <property type="entry name" value="Winged helix-like DNA-binding domain superfamily/Winged helix DNA-binding domain"/>
    <property type="match status" value="1"/>
</dbReference>
<dbReference type="PRINTS" id="PR00302">
    <property type="entry name" value="LUPUSLA"/>
</dbReference>
<dbReference type="GO" id="GO:1990904">
    <property type="term" value="C:ribonucleoprotein complex"/>
    <property type="evidence" value="ECO:0007669"/>
    <property type="project" value="InterPro"/>
</dbReference>
<keyword evidence="3" id="KW-0805">Transcription regulation</keyword>
<comment type="subcellular location">
    <subcellularLocation>
        <location evidence="1">Nucleus</location>
    </subcellularLocation>
</comment>
<feature type="region of interest" description="Disordered" evidence="7">
    <location>
        <begin position="433"/>
        <end position="477"/>
    </location>
</feature>
<evidence type="ECO:0000256" key="6">
    <source>
        <dbReference type="PROSITE-ProRule" id="PRU00332"/>
    </source>
</evidence>
<dbReference type="GO" id="GO:0006396">
    <property type="term" value="P:RNA processing"/>
    <property type="evidence" value="ECO:0007669"/>
    <property type="project" value="InterPro"/>
</dbReference>
<dbReference type="InterPro" id="IPR035979">
    <property type="entry name" value="RBD_domain_sf"/>
</dbReference>
<dbReference type="InParanoid" id="A0A077ZQZ3"/>
<dbReference type="InterPro" id="IPR036390">
    <property type="entry name" value="WH_DNA-bd_sf"/>
</dbReference>
<dbReference type="PROSITE" id="PS50961">
    <property type="entry name" value="HTH_LA"/>
    <property type="match status" value="1"/>
</dbReference>
<dbReference type="PANTHER" id="PTHR22792:SF62">
    <property type="entry name" value="LA-RELATED PROTEIN 7"/>
    <property type="match status" value="1"/>
</dbReference>
<evidence type="ECO:0000313" key="11">
    <source>
        <dbReference type="Proteomes" id="UP000039865"/>
    </source>
</evidence>